<dbReference type="EMBL" id="JAGKSB010000003">
    <property type="protein sequence ID" value="MBP3942621.1"/>
    <property type="molecule type" value="Genomic_DNA"/>
</dbReference>
<dbReference type="InterPro" id="IPR039426">
    <property type="entry name" value="TonB-dep_rcpt-like"/>
</dbReference>
<feature type="chain" id="PRO_5035790546" evidence="8">
    <location>
        <begin position="30"/>
        <end position="1042"/>
    </location>
</feature>
<dbReference type="Proteomes" id="UP000679691">
    <property type="component" value="Unassembled WGS sequence"/>
</dbReference>
<keyword evidence="2 7" id="KW-0813">Transport</keyword>
<keyword evidence="6 7" id="KW-0998">Cell outer membrane</keyword>
<dbReference type="Gene3D" id="2.40.170.20">
    <property type="entry name" value="TonB-dependent receptor, beta-barrel domain"/>
    <property type="match status" value="1"/>
</dbReference>
<name>A0A8T4HD03_9SPHI</name>
<dbReference type="GO" id="GO:0009279">
    <property type="term" value="C:cell outer membrane"/>
    <property type="evidence" value="ECO:0007669"/>
    <property type="project" value="UniProtKB-SubCell"/>
</dbReference>
<evidence type="ECO:0000256" key="3">
    <source>
        <dbReference type="ARBA" id="ARBA00022452"/>
    </source>
</evidence>
<comment type="caution">
    <text evidence="10">The sequence shown here is derived from an EMBL/GenBank/DDBJ whole genome shotgun (WGS) entry which is preliminary data.</text>
</comment>
<evidence type="ECO:0000256" key="4">
    <source>
        <dbReference type="ARBA" id="ARBA00022692"/>
    </source>
</evidence>
<dbReference type="AlphaFoldDB" id="A0A8T4HD03"/>
<feature type="signal peptide" evidence="8">
    <location>
        <begin position="1"/>
        <end position="29"/>
    </location>
</feature>
<organism evidence="10 11">
    <name type="scientific">Rhinopithecimicrobium faecis</name>
    <dbReference type="NCBI Taxonomy" id="2820698"/>
    <lineage>
        <taxon>Bacteria</taxon>
        <taxon>Pseudomonadati</taxon>
        <taxon>Bacteroidota</taxon>
        <taxon>Sphingobacteriia</taxon>
        <taxon>Sphingobacteriales</taxon>
        <taxon>Sphingobacteriaceae</taxon>
        <taxon>Rhinopithecimicrobium</taxon>
    </lineage>
</organism>
<evidence type="ECO:0000256" key="6">
    <source>
        <dbReference type="ARBA" id="ARBA00023237"/>
    </source>
</evidence>
<feature type="domain" description="TonB-dependent receptor plug" evidence="9">
    <location>
        <begin position="141"/>
        <end position="260"/>
    </location>
</feature>
<comment type="subcellular location">
    <subcellularLocation>
        <location evidence="1 7">Cell outer membrane</location>
        <topology evidence="1 7">Multi-pass membrane protein</topology>
    </subcellularLocation>
</comment>
<comment type="similarity">
    <text evidence="7">Belongs to the TonB-dependent receptor family.</text>
</comment>
<dbReference type="SUPFAM" id="SSF49464">
    <property type="entry name" value="Carboxypeptidase regulatory domain-like"/>
    <property type="match status" value="1"/>
</dbReference>
<dbReference type="InterPro" id="IPR036942">
    <property type="entry name" value="Beta-barrel_TonB_sf"/>
</dbReference>
<dbReference type="Gene3D" id="2.170.130.10">
    <property type="entry name" value="TonB-dependent receptor, plug domain"/>
    <property type="match status" value="1"/>
</dbReference>
<accession>A0A8T4HD03</accession>
<sequence>MQKNLLIKSRCTAILLFCLMQGQVSKSTAANHTLSTHTTYFPLVRINLPLQTQDTLSAWVVNERNQPLRGVSISNGQQIVITDNQGKFVVQDIGLPIKISFVGYKTQTLQTSQWPGKQIKLIPNEQEIAEVVVNGLFSRPKANFTGSSTTVKGADLKNINPSNLFRAISTIDPSFQLVTDNMAGGNINKTPEIQVRGQNSFPNLSGEVAQNPNQPLFILDGFEVNIERIMDLDMNMIAEITLLKDATATSVYGSRAANGVLIISTLLPEKGQLRVVVTNDFGISRPDLTDYNMMNAREKLQFEQSALVYSSNNPLIRQQLDELYNERLKAVAAGVNTNWLKIPVQTSYNNRTNVSVSGGDDIIRYALHGTANFQNGVMKGQNRTNYSGQFDLSYRKSKFQFANSLRIYQTKSNESPYGSFSEYVAMNPYWSPYDDQGNIKQVMDAEEVAQYAGSRKSNPLYNTRLNTIDRTGIFGFQNNLQLRYQVKPSLFFESQFSVSKEIETLDIFRPAQHTDFQQSADPLLKGSYIKGNKELLNYELNLLGNYNKIFLKHTLFSTLGFNMSSRNSDQYRIKTLGFGYDQLDHLLFSSQYEPNSKPSGDESTIHRISFLANLNYAYDNRYLVDFSIRRDGSSQFGTDERYGNFWSTGIGWNMHQESFLKDHTFINRLKLRAGIGATGSLNIPAYSSQTRYSYQGNYMYNGSQGANLVNIGNPNLGWQDKVQLNVGLDLVLWKEKVDLRFEHYIGTTNSTITPVSLAPSVGVNSYYENLGKIKNTGYELSLRYKAFERKEKGILWSIFLNAAQNKNKLIEISNSLKKSNDELNTGASSNSFQTIPNIQFREGESMNSIYVVRSLGINPVSGNELYLDNLGNPTTEWSSAYKVAVGTTDPRWRGSFGSSFLYKGFDIAVIVDYRFGGQLYNATLVNKIENADVYMNVDRRAFELGWQQPGDIAPYRYVSIYNGRLNSRVSSRFVQDDNTLQLNSVSVGYTFLRQAFMSRWNLQSLKLTATANDLFRKSSIHIERGLDNPFARNFMISLRASF</sequence>
<reference evidence="10" key="1">
    <citation type="submission" date="2021-03" db="EMBL/GenBank/DDBJ databases">
        <authorList>
            <person name="Lu T."/>
            <person name="Wang Q."/>
            <person name="Han X."/>
        </authorList>
    </citation>
    <scope>NUCLEOTIDE SEQUENCE</scope>
    <source>
        <strain evidence="10">WQ 2009</strain>
    </source>
</reference>
<evidence type="ECO:0000313" key="10">
    <source>
        <dbReference type="EMBL" id="MBP3942621.1"/>
    </source>
</evidence>
<dbReference type="InterPro" id="IPR012910">
    <property type="entry name" value="Plug_dom"/>
</dbReference>
<protein>
    <submittedName>
        <fullName evidence="10">SusC/RagA family TonB-linked outer membrane protein</fullName>
    </submittedName>
</protein>
<evidence type="ECO:0000256" key="1">
    <source>
        <dbReference type="ARBA" id="ARBA00004571"/>
    </source>
</evidence>
<dbReference type="RefSeq" id="WP_353546104.1">
    <property type="nucleotide sequence ID" value="NZ_JAGKSB010000003.1"/>
</dbReference>
<evidence type="ECO:0000256" key="8">
    <source>
        <dbReference type="SAM" id="SignalP"/>
    </source>
</evidence>
<dbReference type="SUPFAM" id="SSF56935">
    <property type="entry name" value="Porins"/>
    <property type="match status" value="1"/>
</dbReference>
<keyword evidence="5 7" id="KW-0472">Membrane</keyword>
<dbReference type="NCBIfam" id="TIGR04056">
    <property type="entry name" value="OMP_RagA_SusC"/>
    <property type="match status" value="1"/>
</dbReference>
<dbReference type="InterPro" id="IPR008969">
    <property type="entry name" value="CarboxyPept-like_regulatory"/>
</dbReference>
<keyword evidence="8" id="KW-0732">Signal</keyword>
<keyword evidence="3 7" id="KW-1134">Transmembrane beta strand</keyword>
<dbReference type="PROSITE" id="PS52016">
    <property type="entry name" value="TONB_DEPENDENT_REC_3"/>
    <property type="match status" value="1"/>
</dbReference>
<dbReference type="Pfam" id="PF07715">
    <property type="entry name" value="Plug"/>
    <property type="match status" value="1"/>
</dbReference>
<proteinExistence type="inferred from homology"/>
<evidence type="ECO:0000259" key="9">
    <source>
        <dbReference type="Pfam" id="PF07715"/>
    </source>
</evidence>
<gene>
    <name evidence="10" type="ORF">J5U18_03425</name>
</gene>
<dbReference type="InterPro" id="IPR023996">
    <property type="entry name" value="TonB-dep_OMP_SusC/RagA"/>
</dbReference>
<keyword evidence="11" id="KW-1185">Reference proteome</keyword>
<dbReference type="InterPro" id="IPR037066">
    <property type="entry name" value="Plug_dom_sf"/>
</dbReference>
<evidence type="ECO:0000256" key="7">
    <source>
        <dbReference type="PROSITE-ProRule" id="PRU01360"/>
    </source>
</evidence>
<keyword evidence="4 7" id="KW-0812">Transmembrane</keyword>
<evidence type="ECO:0000256" key="2">
    <source>
        <dbReference type="ARBA" id="ARBA00022448"/>
    </source>
</evidence>
<evidence type="ECO:0000256" key="5">
    <source>
        <dbReference type="ARBA" id="ARBA00023136"/>
    </source>
</evidence>
<evidence type="ECO:0000313" key="11">
    <source>
        <dbReference type="Proteomes" id="UP000679691"/>
    </source>
</evidence>